<dbReference type="EC" id="2.7.13.3" evidence="3"/>
<dbReference type="Gene3D" id="3.30.565.10">
    <property type="entry name" value="Histidine kinase-like ATPase, C-terminal domain"/>
    <property type="match status" value="1"/>
</dbReference>
<proteinExistence type="predicted"/>
<keyword evidence="8 15" id="KW-0418">Kinase</keyword>
<keyword evidence="7" id="KW-0547">Nucleotide-binding</keyword>
<evidence type="ECO:0000256" key="5">
    <source>
        <dbReference type="ARBA" id="ARBA00022679"/>
    </source>
</evidence>
<dbReference type="InterPro" id="IPR005467">
    <property type="entry name" value="His_kinase_dom"/>
</dbReference>
<keyword evidence="10 13" id="KW-1133">Transmembrane helix</keyword>
<organism evidence="15 16">
    <name type="scientific">Arcticibacterium luteifluviistationis</name>
    <dbReference type="NCBI Taxonomy" id="1784714"/>
    <lineage>
        <taxon>Bacteria</taxon>
        <taxon>Pseudomonadati</taxon>
        <taxon>Bacteroidota</taxon>
        <taxon>Cytophagia</taxon>
        <taxon>Cytophagales</taxon>
        <taxon>Leadbetterellaceae</taxon>
        <taxon>Arcticibacterium</taxon>
    </lineage>
</organism>
<protein>
    <recommendedName>
        <fullName evidence="3">histidine kinase</fullName>
        <ecNumber evidence="3">2.7.13.3</ecNumber>
    </recommendedName>
</protein>
<comment type="subcellular location">
    <subcellularLocation>
        <location evidence="2">Membrane</location>
        <topology evidence="2">Multi-pass membrane protein</topology>
    </subcellularLocation>
</comment>
<dbReference type="CDD" id="cd16917">
    <property type="entry name" value="HATPase_UhpB-NarQ-NarX-like"/>
    <property type="match status" value="1"/>
</dbReference>
<evidence type="ECO:0000256" key="4">
    <source>
        <dbReference type="ARBA" id="ARBA00022553"/>
    </source>
</evidence>
<keyword evidence="11" id="KW-0902">Two-component regulatory system</keyword>
<keyword evidence="9" id="KW-0067">ATP-binding</keyword>
<name>A0A2Z4GEX4_9BACT</name>
<dbReference type="InterPro" id="IPR003594">
    <property type="entry name" value="HATPase_dom"/>
</dbReference>
<evidence type="ECO:0000256" key="7">
    <source>
        <dbReference type="ARBA" id="ARBA00022741"/>
    </source>
</evidence>
<keyword evidence="12 13" id="KW-0472">Membrane</keyword>
<dbReference type="PANTHER" id="PTHR24421">
    <property type="entry name" value="NITRATE/NITRITE SENSOR PROTEIN NARX-RELATED"/>
    <property type="match status" value="1"/>
</dbReference>
<gene>
    <name evidence="15" type="ORF">DJ013_15735</name>
</gene>
<evidence type="ECO:0000313" key="16">
    <source>
        <dbReference type="Proteomes" id="UP000249873"/>
    </source>
</evidence>
<keyword evidence="4" id="KW-0597">Phosphoprotein</keyword>
<dbReference type="SMART" id="SM00387">
    <property type="entry name" value="HATPase_c"/>
    <property type="match status" value="1"/>
</dbReference>
<evidence type="ECO:0000256" key="9">
    <source>
        <dbReference type="ARBA" id="ARBA00022840"/>
    </source>
</evidence>
<dbReference type="InterPro" id="IPR011712">
    <property type="entry name" value="Sig_transdc_His_kin_sub3_dim/P"/>
</dbReference>
<keyword evidence="6 13" id="KW-0812">Transmembrane</keyword>
<accession>A0A2Z4GEX4</accession>
<dbReference type="KEGG" id="als:DJ013_15735"/>
<dbReference type="Pfam" id="PF07730">
    <property type="entry name" value="HisKA_3"/>
    <property type="match status" value="1"/>
</dbReference>
<comment type="catalytic activity">
    <reaction evidence="1">
        <text>ATP + protein L-histidine = ADP + protein N-phospho-L-histidine.</text>
        <dbReference type="EC" id="2.7.13.3"/>
    </reaction>
</comment>
<feature type="transmembrane region" description="Helical" evidence="13">
    <location>
        <begin position="185"/>
        <end position="203"/>
    </location>
</feature>
<evidence type="ECO:0000256" key="3">
    <source>
        <dbReference type="ARBA" id="ARBA00012438"/>
    </source>
</evidence>
<dbReference type="GO" id="GO:0005524">
    <property type="term" value="F:ATP binding"/>
    <property type="evidence" value="ECO:0007669"/>
    <property type="project" value="UniProtKB-KW"/>
</dbReference>
<evidence type="ECO:0000256" key="10">
    <source>
        <dbReference type="ARBA" id="ARBA00022989"/>
    </source>
</evidence>
<evidence type="ECO:0000313" key="15">
    <source>
        <dbReference type="EMBL" id="AWV99538.1"/>
    </source>
</evidence>
<dbReference type="GO" id="GO:0016020">
    <property type="term" value="C:membrane"/>
    <property type="evidence" value="ECO:0007669"/>
    <property type="project" value="UniProtKB-SubCell"/>
</dbReference>
<dbReference type="GO" id="GO:0000155">
    <property type="term" value="F:phosphorelay sensor kinase activity"/>
    <property type="evidence" value="ECO:0007669"/>
    <property type="project" value="InterPro"/>
</dbReference>
<dbReference type="AlphaFoldDB" id="A0A2Z4GEX4"/>
<dbReference type="InterPro" id="IPR036890">
    <property type="entry name" value="HATPase_C_sf"/>
</dbReference>
<dbReference type="RefSeq" id="WP_111372906.1">
    <property type="nucleotide sequence ID" value="NZ_CP029480.1"/>
</dbReference>
<evidence type="ECO:0000259" key="14">
    <source>
        <dbReference type="PROSITE" id="PS50109"/>
    </source>
</evidence>
<dbReference type="GO" id="GO:0046983">
    <property type="term" value="F:protein dimerization activity"/>
    <property type="evidence" value="ECO:0007669"/>
    <property type="project" value="InterPro"/>
</dbReference>
<feature type="transmembrane region" description="Helical" evidence="13">
    <location>
        <begin position="16"/>
        <end position="39"/>
    </location>
</feature>
<evidence type="ECO:0000256" key="12">
    <source>
        <dbReference type="ARBA" id="ARBA00023136"/>
    </source>
</evidence>
<dbReference type="InterPro" id="IPR050482">
    <property type="entry name" value="Sensor_HK_TwoCompSys"/>
</dbReference>
<keyword evidence="16" id="KW-1185">Reference proteome</keyword>
<dbReference type="Pfam" id="PF02518">
    <property type="entry name" value="HATPase_c"/>
    <property type="match status" value="1"/>
</dbReference>
<evidence type="ECO:0000256" key="6">
    <source>
        <dbReference type="ARBA" id="ARBA00022692"/>
    </source>
</evidence>
<dbReference type="Gene3D" id="1.20.5.1930">
    <property type="match status" value="1"/>
</dbReference>
<dbReference type="PANTHER" id="PTHR24421:SF10">
    <property type="entry name" value="NITRATE_NITRITE SENSOR PROTEIN NARQ"/>
    <property type="match status" value="1"/>
</dbReference>
<dbReference type="Proteomes" id="UP000249873">
    <property type="component" value="Chromosome"/>
</dbReference>
<evidence type="ECO:0000256" key="11">
    <source>
        <dbReference type="ARBA" id="ARBA00023012"/>
    </source>
</evidence>
<evidence type="ECO:0000256" key="8">
    <source>
        <dbReference type="ARBA" id="ARBA00022777"/>
    </source>
</evidence>
<dbReference type="EMBL" id="CP029480">
    <property type="protein sequence ID" value="AWV99538.1"/>
    <property type="molecule type" value="Genomic_DNA"/>
</dbReference>
<dbReference type="SUPFAM" id="SSF55874">
    <property type="entry name" value="ATPase domain of HSP90 chaperone/DNA topoisomerase II/histidine kinase"/>
    <property type="match status" value="1"/>
</dbReference>
<reference evidence="15 16" key="1">
    <citation type="submission" date="2018-05" db="EMBL/GenBank/DDBJ databases">
        <title>Complete genome sequence of Arcticibacterium luteifluviistationis SM1504T, a cytophagaceae bacterium isolated from Arctic surface seawater.</title>
        <authorList>
            <person name="Li Y."/>
            <person name="Qin Q.-L."/>
        </authorList>
    </citation>
    <scope>NUCLEOTIDE SEQUENCE [LARGE SCALE GENOMIC DNA]</scope>
    <source>
        <strain evidence="15 16">SM1504</strain>
    </source>
</reference>
<feature type="domain" description="Histidine kinase" evidence="14">
    <location>
        <begin position="277"/>
        <end position="475"/>
    </location>
</feature>
<evidence type="ECO:0000256" key="1">
    <source>
        <dbReference type="ARBA" id="ARBA00000085"/>
    </source>
</evidence>
<dbReference type="Pfam" id="PF13675">
    <property type="entry name" value="PilJ"/>
    <property type="match status" value="1"/>
</dbReference>
<dbReference type="InterPro" id="IPR029095">
    <property type="entry name" value="NarX-like_N"/>
</dbReference>
<dbReference type="PROSITE" id="PS50109">
    <property type="entry name" value="HIS_KIN"/>
    <property type="match status" value="1"/>
</dbReference>
<sequence length="477" mass="54667">MIPIDKTVAKRLTGQYIVALSIVAILTICGHTLIQFTLLDVSDNSHVVNLAGRQRMLSQRLTKLYLLKTHASEAWDEESQVSFEQSFSNWKKTHIGLRDNELSDEKRYEVNNSKKINTMFKEIDPFFKNMESLFGGIMDGRSLPNSEVLALLQNEKDFLKTMDKIVYQYDHEATQRVAILRAFEFLILFLTLLTLFVEFIFIFNPLANYVEGVIGELTSSEQNLLAANNQLSVSNKMLLKTQEDLYKATQEKYENKRKQDQVRSAYLLEGQEEERKRMSREIHDGLGQMLTGIKLSLGRLNSPDMDPKLRRAYEHMKQLTNETIEATRAISFNLMPTALNDFGIVSALKIFVHQAQNETDLQFSIEVSSPEKRYTQNMEINIYRIVQEAINNIIKHASATVAKVKMHENNGLLELSITDNGKGFDPEKLKAERQSLIHNGLENIKMRVTLLNGTFRLTTLEGEGTDIFIKLPFESIE</sequence>
<evidence type="ECO:0000256" key="2">
    <source>
        <dbReference type="ARBA" id="ARBA00004141"/>
    </source>
</evidence>
<keyword evidence="5" id="KW-0808">Transferase</keyword>
<evidence type="ECO:0000256" key="13">
    <source>
        <dbReference type="SAM" id="Phobius"/>
    </source>
</evidence>
<dbReference type="OrthoDB" id="9760839at2"/>